<dbReference type="EMBL" id="JYKN01000541">
    <property type="protein sequence ID" value="KKK24024.1"/>
    <property type="molecule type" value="Genomic_DNA"/>
</dbReference>
<dbReference type="OrthoDB" id="5428055at2759"/>
<keyword evidence="3" id="KW-0812">Transmembrane</keyword>
<keyword evidence="3" id="KW-0472">Membrane</keyword>
<protein>
    <submittedName>
        <fullName evidence="4">Uncharacterized protein</fullName>
    </submittedName>
</protein>
<dbReference type="Proteomes" id="UP000034947">
    <property type="component" value="Unassembled WGS sequence"/>
</dbReference>
<keyword evidence="1" id="KW-0175">Coiled coil</keyword>
<keyword evidence="3" id="KW-1133">Transmembrane helix</keyword>
<evidence type="ECO:0000313" key="4">
    <source>
        <dbReference type="EMBL" id="KKK24024.1"/>
    </source>
</evidence>
<reference evidence="4 5" key="1">
    <citation type="submission" date="2015-02" db="EMBL/GenBank/DDBJ databases">
        <title>Draft Genome Sequences of Two Closely-Related Aflatoxigenic Aspergillus Species Obtained from the Cote d'Ivoire.</title>
        <authorList>
            <person name="Moore G.G."/>
            <person name="Beltz S.B."/>
            <person name="Mack B.M."/>
        </authorList>
    </citation>
    <scope>NUCLEOTIDE SEQUENCE [LARGE SCALE GENOMIC DNA]</scope>
    <source>
        <strain evidence="4 5">SRRC1432</strain>
    </source>
</reference>
<evidence type="ECO:0000256" key="3">
    <source>
        <dbReference type="SAM" id="Phobius"/>
    </source>
</evidence>
<feature type="region of interest" description="Disordered" evidence="2">
    <location>
        <begin position="62"/>
        <end position="120"/>
    </location>
</feature>
<evidence type="ECO:0000313" key="5">
    <source>
        <dbReference type="Proteomes" id="UP000034947"/>
    </source>
</evidence>
<evidence type="ECO:0000256" key="1">
    <source>
        <dbReference type="SAM" id="Coils"/>
    </source>
</evidence>
<keyword evidence="5" id="KW-1185">Reference proteome</keyword>
<feature type="transmembrane region" description="Helical" evidence="3">
    <location>
        <begin position="765"/>
        <end position="785"/>
    </location>
</feature>
<gene>
    <name evidence="4" type="ORF">AOCH_002785</name>
</gene>
<evidence type="ECO:0000256" key="2">
    <source>
        <dbReference type="SAM" id="MobiDB-lite"/>
    </source>
</evidence>
<feature type="coiled-coil region" evidence="1">
    <location>
        <begin position="13"/>
        <end position="44"/>
    </location>
</feature>
<sequence length="891" mass="101700">MSLSENAVPPISRAEAIDLLKEIRELLKERNEQLDKLLDSVRLRKNVRPQRGRSKTLSALDDWGSYCSGAQSPRDGSPSSLHWGESRAQSVGYLTEDEKREIGEEEEQEQEESEEEDDDIEQNLSCDGMDRIAYYRPAVVDPTLQETAGPHSPLETDSNVFVARSNWRYWRPAVTSEGTFERHQEPASHQRVAVGKGCPDYMPEWEMISIDGEWHHIDGEKLDGNIDYLQGAEFEWEERLVPYSLAPSWMAGGRSEWEKSLSTSSSLLSGLSRQQGLLQECIGNLYSVPPDLRIPLTFEKDELRLMRRNGSLRQFLHDIHALLNQVSRHGSFQIIDCDDFGGFVIYEGIAPTDTGHHELDGNSDPLILSRPALLAEKLQVNIPPVSCFLMKQFGAPATIIRQGGARWYRVLTFRGLERFLRLEARECSPWEYTPESFSRILFREINNPDYDTTGCIKMEQVLKLLKLHISPKRRTETVTRVEAERLSFHISWFKLGPTISGSESKSWNSGPSQPGADDQLQEVAFTMAVFLSRIGRSGKLFPSEGIPTNESNTVPPKNPDMWYWSILLLAPSHFPKLKSPNPQPIFPAGGPMLPVTLIAEALQDAVDSWEEIANHLSVMIDKPSAVLDTSKHDEVLFDDNTLSRSRLYFRAIDSLDIYIPSIAATLREWENFWKVYGRVFEAGEHFIHQFRDRVESVELQEHKPRSCGLSDRLHEMEARIHRLRALQTRLQHLRDQIKTLRDGLFNARVVTESKATTELGENVKLLTYVSIFYLPLSCYVALWSIGYGYHPMSFTAMTAVLSVTTYLIVMNLNHISQLSRGCYKQLQNYIVASMLSDPRWAPLGATFTQCHPDREMLPPSQWDIFVFLISQAWKWLISLREKLYSKVQLPS</sequence>
<proteinExistence type="predicted"/>
<name>A0A0F8UX06_9EURO</name>
<organism evidence="4 5">
    <name type="scientific">Aspergillus ochraceoroseus</name>
    <dbReference type="NCBI Taxonomy" id="138278"/>
    <lineage>
        <taxon>Eukaryota</taxon>
        <taxon>Fungi</taxon>
        <taxon>Dikarya</taxon>
        <taxon>Ascomycota</taxon>
        <taxon>Pezizomycotina</taxon>
        <taxon>Eurotiomycetes</taxon>
        <taxon>Eurotiomycetidae</taxon>
        <taxon>Eurotiales</taxon>
        <taxon>Aspergillaceae</taxon>
        <taxon>Aspergillus</taxon>
        <taxon>Aspergillus subgen. Nidulantes</taxon>
    </lineage>
</organism>
<dbReference type="AlphaFoldDB" id="A0A0F8UX06"/>
<feature type="compositionally biased region" description="Acidic residues" evidence="2">
    <location>
        <begin position="103"/>
        <end position="120"/>
    </location>
</feature>
<comment type="caution">
    <text evidence="4">The sequence shown here is derived from an EMBL/GenBank/DDBJ whole genome shotgun (WGS) entry which is preliminary data.</text>
</comment>
<accession>A0A0F8UX06</accession>